<gene>
    <name evidence="2" type="ORF">ACFFNX_46700</name>
</gene>
<accession>A0ABV5Z040</accession>
<organism evidence="2 3">
    <name type="scientific">Actinoallomurus acaciae</name>
    <dbReference type="NCBI Taxonomy" id="502577"/>
    <lineage>
        <taxon>Bacteria</taxon>
        <taxon>Bacillati</taxon>
        <taxon>Actinomycetota</taxon>
        <taxon>Actinomycetes</taxon>
        <taxon>Streptosporangiales</taxon>
        <taxon>Thermomonosporaceae</taxon>
        <taxon>Actinoallomurus</taxon>
    </lineage>
</organism>
<protein>
    <recommendedName>
        <fullName evidence="4">Dipeptidylpeptidase IV N-terminal domain-containing protein</fullName>
    </recommendedName>
</protein>
<comment type="caution">
    <text evidence="2">The sequence shown here is derived from an EMBL/GenBank/DDBJ whole genome shotgun (WGS) entry which is preliminary data.</text>
</comment>
<evidence type="ECO:0000256" key="1">
    <source>
        <dbReference type="SAM" id="MobiDB-lite"/>
    </source>
</evidence>
<proteinExistence type="predicted"/>
<evidence type="ECO:0008006" key="4">
    <source>
        <dbReference type="Google" id="ProtNLM"/>
    </source>
</evidence>
<keyword evidence="3" id="KW-1185">Reference proteome</keyword>
<feature type="region of interest" description="Disordered" evidence="1">
    <location>
        <begin position="1"/>
        <end position="27"/>
    </location>
</feature>
<sequence length="81" mass="9330">MRRASRTGRRDAQGPTQHDIPVKGRPGEFEERYWSTVTSPDGEAVLFVARSEDVTRFVMHRRRGRARRRGVPGSRALLPRE</sequence>
<dbReference type="RefSeq" id="WP_378212819.1">
    <property type="nucleotide sequence ID" value="NZ_JBHLZP010000772.1"/>
</dbReference>
<dbReference type="Proteomes" id="UP001589627">
    <property type="component" value="Unassembled WGS sequence"/>
</dbReference>
<evidence type="ECO:0000313" key="2">
    <source>
        <dbReference type="EMBL" id="MFB9839659.1"/>
    </source>
</evidence>
<dbReference type="EMBL" id="JBHLZP010000772">
    <property type="protein sequence ID" value="MFB9839659.1"/>
    <property type="molecule type" value="Genomic_DNA"/>
</dbReference>
<name>A0ABV5Z040_9ACTN</name>
<reference evidence="2 3" key="1">
    <citation type="submission" date="2024-09" db="EMBL/GenBank/DDBJ databases">
        <authorList>
            <person name="Sun Q."/>
            <person name="Mori K."/>
        </authorList>
    </citation>
    <scope>NUCLEOTIDE SEQUENCE [LARGE SCALE GENOMIC DNA]</scope>
    <source>
        <strain evidence="2 3">TBRC 0563</strain>
    </source>
</reference>
<evidence type="ECO:0000313" key="3">
    <source>
        <dbReference type="Proteomes" id="UP001589627"/>
    </source>
</evidence>